<evidence type="ECO:0008006" key="3">
    <source>
        <dbReference type="Google" id="ProtNLM"/>
    </source>
</evidence>
<organism evidence="1 2">
    <name type="scientific">Nocardioides potassii</name>
    <dbReference type="NCBI Taxonomy" id="2911371"/>
    <lineage>
        <taxon>Bacteria</taxon>
        <taxon>Bacillati</taxon>
        <taxon>Actinomycetota</taxon>
        <taxon>Actinomycetes</taxon>
        <taxon>Propionibacteriales</taxon>
        <taxon>Nocardioidaceae</taxon>
        <taxon>Nocardioides</taxon>
    </lineage>
</organism>
<dbReference type="Proteomes" id="UP001201161">
    <property type="component" value="Unassembled WGS sequence"/>
</dbReference>
<accession>A0ABS9HD05</accession>
<dbReference type="EMBL" id="JAKJHZ010000006">
    <property type="protein sequence ID" value="MCF6377988.1"/>
    <property type="molecule type" value="Genomic_DNA"/>
</dbReference>
<dbReference type="RefSeq" id="WP_236401740.1">
    <property type="nucleotide sequence ID" value="NZ_JAKJHZ010000006.1"/>
</dbReference>
<comment type="caution">
    <text evidence="1">The sequence shown here is derived from an EMBL/GenBank/DDBJ whole genome shotgun (WGS) entry which is preliminary data.</text>
</comment>
<evidence type="ECO:0000313" key="1">
    <source>
        <dbReference type="EMBL" id="MCF6377988.1"/>
    </source>
</evidence>
<proteinExistence type="predicted"/>
<name>A0ABS9HD05_9ACTN</name>
<sequence>MDDEDTERPDEVTDDVRERMVADIYARWVNLVLLARMGNGTWRQTDRLVRFELVFPLDNDADVRVRINDEDGLWSQPRAARSFTEGHVLEPDDLVVELLEPSDVRSERYILAQFDGEHWQLEINLNVAHPRRLEHLAAALEFRDAALGALESSAFHAFYENAFHAAEHLAQAELLSYGPTVDEIANAKTHGRVRSTYQLWARLDNTDPRFATLLTELSEARSGLTYLRGNRDRDRAAAEGRAAVLNEMFEWVRGLVEDGTGPKVIRMIATADIEAGQLLGKADLALKLERSDRSDP</sequence>
<gene>
    <name evidence="1" type="ORF">L2K70_10260</name>
</gene>
<keyword evidence="2" id="KW-1185">Reference proteome</keyword>
<evidence type="ECO:0000313" key="2">
    <source>
        <dbReference type="Proteomes" id="UP001201161"/>
    </source>
</evidence>
<reference evidence="1 2" key="1">
    <citation type="submission" date="2022-01" db="EMBL/GenBank/DDBJ databases">
        <title>Nocardioides sp. nov., an actinomycete isolated from mining soil.</title>
        <authorList>
            <person name="Liu L."/>
        </authorList>
    </citation>
    <scope>NUCLEOTIDE SEQUENCE [LARGE SCALE GENOMIC DNA]</scope>
    <source>
        <strain evidence="1 2">KLBMP 9356</strain>
    </source>
</reference>
<protein>
    <recommendedName>
        <fullName evidence="3">HEPN domain-containing protein</fullName>
    </recommendedName>
</protein>